<evidence type="ECO:0000256" key="4">
    <source>
        <dbReference type="ARBA" id="ARBA00023242"/>
    </source>
</evidence>
<dbReference type="SUPFAM" id="SSF57701">
    <property type="entry name" value="Zn2/Cys6 DNA-binding domain"/>
    <property type="match status" value="1"/>
</dbReference>
<evidence type="ECO:0000256" key="1">
    <source>
        <dbReference type="ARBA" id="ARBA00023015"/>
    </source>
</evidence>
<evidence type="ECO:0000313" key="7">
    <source>
        <dbReference type="EMBL" id="KAE8158931.1"/>
    </source>
</evidence>
<keyword evidence="1" id="KW-0805">Transcription regulation</keyword>
<evidence type="ECO:0000256" key="2">
    <source>
        <dbReference type="ARBA" id="ARBA00023125"/>
    </source>
</evidence>
<evidence type="ECO:0000313" key="8">
    <source>
        <dbReference type="Proteomes" id="UP000326950"/>
    </source>
</evidence>
<protein>
    <recommendedName>
        <fullName evidence="6">Zn(2)-C6 fungal-type domain-containing protein</fullName>
    </recommendedName>
</protein>
<evidence type="ECO:0000256" key="3">
    <source>
        <dbReference type="ARBA" id="ARBA00023163"/>
    </source>
</evidence>
<organism evidence="7 8">
    <name type="scientific">Aspergillus tamarii</name>
    <dbReference type="NCBI Taxonomy" id="41984"/>
    <lineage>
        <taxon>Eukaryota</taxon>
        <taxon>Fungi</taxon>
        <taxon>Dikarya</taxon>
        <taxon>Ascomycota</taxon>
        <taxon>Pezizomycotina</taxon>
        <taxon>Eurotiomycetes</taxon>
        <taxon>Eurotiomycetidae</taxon>
        <taxon>Eurotiales</taxon>
        <taxon>Aspergillaceae</taxon>
        <taxon>Aspergillus</taxon>
        <taxon>Aspergillus subgen. Circumdati</taxon>
    </lineage>
</organism>
<dbReference type="Pfam" id="PF00172">
    <property type="entry name" value="Zn_clus"/>
    <property type="match status" value="1"/>
</dbReference>
<dbReference type="InterPro" id="IPR001138">
    <property type="entry name" value="Zn2Cys6_DnaBD"/>
</dbReference>
<dbReference type="GO" id="GO:0000981">
    <property type="term" value="F:DNA-binding transcription factor activity, RNA polymerase II-specific"/>
    <property type="evidence" value="ECO:0007669"/>
    <property type="project" value="InterPro"/>
</dbReference>
<dbReference type="OrthoDB" id="4369843at2759"/>
<dbReference type="PROSITE" id="PS50048">
    <property type="entry name" value="ZN2_CY6_FUNGAL_2"/>
    <property type="match status" value="1"/>
</dbReference>
<feature type="compositionally biased region" description="Basic residues" evidence="5">
    <location>
        <begin position="1"/>
        <end position="12"/>
    </location>
</feature>
<dbReference type="GO" id="GO:0009893">
    <property type="term" value="P:positive regulation of metabolic process"/>
    <property type="evidence" value="ECO:0007669"/>
    <property type="project" value="UniProtKB-ARBA"/>
</dbReference>
<evidence type="ECO:0000259" key="6">
    <source>
        <dbReference type="PROSITE" id="PS50048"/>
    </source>
</evidence>
<dbReference type="GO" id="GO:0008270">
    <property type="term" value="F:zinc ion binding"/>
    <property type="evidence" value="ECO:0007669"/>
    <property type="project" value="InterPro"/>
</dbReference>
<sequence length="80" mass="9226">METTPRKLRKRNGPQGIQKPIASHDHRTGTIACQSCHIRKRRCTYAAQHHRCTNCLQNNYSCVPRGHVMRYAVRPSARTL</sequence>
<name>A0A5N6ULC8_ASPTM</name>
<keyword evidence="2" id="KW-0238">DNA-binding</keyword>
<accession>A0A5N6ULC8</accession>
<keyword evidence="4" id="KW-0539">Nucleus</keyword>
<feature type="region of interest" description="Disordered" evidence="5">
    <location>
        <begin position="1"/>
        <end position="24"/>
    </location>
</feature>
<gene>
    <name evidence="7" type="ORF">BDV40DRAFT_274629</name>
</gene>
<reference evidence="7 8" key="1">
    <citation type="submission" date="2019-04" db="EMBL/GenBank/DDBJ databases">
        <title>Friends and foes A comparative genomics study of 23 Aspergillus species from section Flavi.</title>
        <authorList>
            <consortium name="DOE Joint Genome Institute"/>
            <person name="Kjaerbolling I."/>
            <person name="Vesth T."/>
            <person name="Frisvad J.C."/>
            <person name="Nybo J.L."/>
            <person name="Theobald S."/>
            <person name="Kildgaard S."/>
            <person name="Isbrandt T."/>
            <person name="Kuo A."/>
            <person name="Sato A."/>
            <person name="Lyhne E.K."/>
            <person name="Kogle M.E."/>
            <person name="Wiebenga A."/>
            <person name="Kun R.S."/>
            <person name="Lubbers R.J."/>
            <person name="Makela M.R."/>
            <person name="Barry K."/>
            <person name="Chovatia M."/>
            <person name="Clum A."/>
            <person name="Daum C."/>
            <person name="Haridas S."/>
            <person name="He G."/>
            <person name="LaButti K."/>
            <person name="Lipzen A."/>
            <person name="Mondo S."/>
            <person name="Riley R."/>
            <person name="Salamov A."/>
            <person name="Simmons B.A."/>
            <person name="Magnuson J.K."/>
            <person name="Henrissat B."/>
            <person name="Mortensen U.H."/>
            <person name="Larsen T.O."/>
            <person name="Devries R.P."/>
            <person name="Grigoriev I.V."/>
            <person name="Machida M."/>
            <person name="Baker S.E."/>
            <person name="Andersen M.R."/>
        </authorList>
    </citation>
    <scope>NUCLEOTIDE SEQUENCE [LARGE SCALE GENOMIC DNA]</scope>
    <source>
        <strain evidence="7 8">CBS 117626</strain>
    </source>
</reference>
<dbReference type="Proteomes" id="UP000326950">
    <property type="component" value="Unassembled WGS sequence"/>
</dbReference>
<proteinExistence type="predicted"/>
<dbReference type="AlphaFoldDB" id="A0A5N6ULC8"/>
<dbReference type="InterPro" id="IPR036864">
    <property type="entry name" value="Zn2-C6_fun-type_DNA-bd_sf"/>
</dbReference>
<feature type="domain" description="Zn(2)-C6 fungal-type" evidence="6">
    <location>
        <begin position="32"/>
        <end position="63"/>
    </location>
</feature>
<dbReference type="GO" id="GO:0003677">
    <property type="term" value="F:DNA binding"/>
    <property type="evidence" value="ECO:0007669"/>
    <property type="project" value="UniProtKB-KW"/>
</dbReference>
<dbReference type="PROSITE" id="PS00463">
    <property type="entry name" value="ZN2_CY6_FUNGAL_1"/>
    <property type="match status" value="1"/>
</dbReference>
<keyword evidence="3" id="KW-0804">Transcription</keyword>
<dbReference type="Gene3D" id="4.10.240.10">
    <property type="entry name" value="Zn(2)-C6 fungal-type DNA-binding domain"/>
    <property type="match status" value="1"/>
</dbReference>
<evidence type="ECO:0000256" key="5">
    <source>
        <dbReference type="SAM" id="MobiDB-lite"/>
    </source>
</evidence>
<dbReference type="EMBL" id="ML738684">
    <property type="protein sequence ID" value="KAE8158931.1"/>
    <property type="molecule type" value="Genomic_DNA"/>
</dbReference>
<keyword evidence="8" id="KW-1185">Reference proteome</keyword>